<protein>
    <submittedName>
        <fullName evidence="3">Uncharacterized protein</fullName>
    </submittedName>
</protein>
<dbReference type="PANTHER" id="PTHR37544:SF3">
    <property type="entry name" value="SPRAY"/>
    <property type="match status" value="1"/>
</dbReference>
<feature type="transmembrane region" description="Helical" evidence="2">
    <location>
        <begin position="1419"/>
        <end position="1439"/>
    </location>
</feature>
<accession>A0A1V6QBC3</accession>
<dbReference type="PANTHER" id="PTHR37544">
    <property type="entry name" value="SPRAY-RELATED"/>
    <property type="match status" value="1"/>
</dbReference>
<evidence type="ECO:0000313" key="3">
    <source>
        <dbReference type="EMBL" id="OQD86297.1"/>
    </source>
</evidence>
<feature type="transmembrane region" description="Helical" evidence="2">
    <location>
        <begin position="1083"/>
        <end position="1105"/>
    </location>
</feature>
<feature type="transmembrane region" description="Helical" evidence="2">
    <location>
        <begin position="971"/>
        <end position="993"/>
    </location>
</feature>
<keyword evidence="2" id="KW-0472">Membrane</keyword>
<sequence length="1566" mass="175598">MKIDRFRSVWGIAPGSNLDNWAQEFPQLKAHGYSGEVDIHGLEPSKDFPHLKELCDQNGLEIGLMIHSSWYGYLGPRPMGTKADHHLTNYRHFLQLDVEESIKFYKGTLVVDKEIGVSDRVWHETHRNRSLFMPYATQRILEAVPELRINADFSHWMVGCERVLDISEGDKLMMNAIIPHVYHNHARIGTTQASQCPEPTNPVFKEERECFERIWKQVIAARVKISGPDSRLIFVPEYGPFPYHPIGSTKTHGEVADDEAAPTCKIMAVKFKDRSGFRSQIIVTFQDKISAASTSKSGGQSRGLVEPGGESSLQCFWVALENSGPNTSTGAGKMSEPADGSENSSIPTEKKKCWIPTSLRRPYLFSVAALYLSMCIAIEAIREYSNRHQGLIHLFSYTELGNFSTRLPTYLPTAFAVLAFTLWNICSLDVLRLEPYFQLAKPEGAPGTVLFTNYCYFFGILAPITAIRNKHWIVVLVSFTAMIQRMVLPSLMSGLVSLHEVNMTSLESVYTWPSLANLENQNDWLEEGRHHRGNKTEFHADTFFFYRTLNYATPPISRPMHWEHGATWQLNQPAYWANLTCTEVTLENLVPYTWTTSNSTSATSNDSSATLTWNIRNVQLQKASGARDDSECEVDILLNSSSPDRKGSYQLRHWEPLDPYNTVNSTSTLTRTGCESLALVGLTININSTSSGNFSSNATVFGCRSTYMHAMAEISLPANTSVATVTNISKKTTNMTSSEISITGLERSLLRRYQNGELPLWGPGYRYSHPGLTRSTGVNSSLIDPLKPSNVGDYQEEIRHLWNRHFTVSMNKFFNTTTPPVRINARQSTLRIVYSVSSHSAIVAESILLASCVLLFSMFFLYQRRPNFLQSDPGSIAVQCAIITDIFTSTDAVIKSDIDFHTATPRQLRQFARSLWCRWIDGPDRRQMEIIPREVYVASSSSRTSRLQKLARARRSRQATRRPRSNAKPHFVKTPWFLLECIAIAGVLAGFGASFQFLHLDKLGYSLTTGATILYLYLIYGPTVIASIISSLFISVHRHLSNLEPWVQLKEGAASARESLSVNYGSKTPITIWKQFRSNAPPILVMLSSVCLIDYFLTVVSSGMFEPTVDHWSEVTADLVPQYHDSHFLNPEVRVDFHGYNLIEDTLSTNHSILAWTTANTSFVPFEVKENDEFADWKLYTARTRGIGVDLQCAEISSSNSHVISDNRSWTYTPSHSSSGMKCTAEFQQTKHYHHAWNESTFLISPTETDIACQKSFVLVSYGGATAIETIVSANPTAFHCQPKIQIQDYDIHFCPEGLIQSYSPVAGSMITQGRMFQNASDSLASFTQAFTRDHDGPALVTSEMYASSKRFLGFKFGPQDQTALLRAVKLVYQSTFSMHTSLWRDLYLDVLPDESRTKPVNGTLTAAVWDVPPSDTTIVIMIIILSFDFAVLIFVFWLRRKYYNGPPIPRSIGSLMPWIANTRMLSDIRGTMAWSETEQRDHLEALGRRYRFGQFDASSGLGGPGKVALDYDDEKVPEAGRGEEYEMDDAPPLGNSGPVFPLEVSLAAVGSESTLVDTHTTANTP</sequence>
<comment type="caution">
    <text evidence="3">The sequence shown here is derived from an EMBL/GenBank/DDBJ whole genome shotgun (WGS) entry which is preliminary data.</text>
</comment>
<dbReference type="InterPro" id="IPR021840">
    <property type="entry name" value="DUF3433"/>
</dbReference>
<keyword evidence="4" id="KW-1185">Reference proteome</keyword>
<feature type="region of interest" description="Disordered" evidence="1">
    <location>
        <begin position="326"/>
        <end position="346"/>
    </location>
</feature>
<proteinExistence type="predicted"/>
<evidence type="ECO:0000256" key="2">
    <source>
        <dbReference type="SAM" id="Phobius"/>
    </source>
</evidence>
<keyword evidence="2" id="KW-1133">Transmembrane helix</keyword>
<reference evidence="4" key="1">
    <citation type="journal article" date="2017" name="Nat. Microbiol.">
        <title>Global analysis of biosynthetic gene clusters reveals vast potential of secondary metabolite production in Penicillium species.</title>
        <authorList>
            <person name="Nielsen J.C."/>
            <person name="Grijseels S."/>
            <person name="Prigent S."/>
            <person name="Ji B."/>
            <person name="Dainat J."/>
            <person name="Nielsen K.F."/>
            <person name="Frisvad J.C."/>
            <person name="Workman M."/>
            <person name="Nielsen J."/>
        </authorList>
    </citation>
    <scope>NUCLEOTIDE SEQUENCE [LARGE SCALE GENOMIC DNA]</scope>
    <source>
        <strain evidence="4">IBT 31811</strain>
    </source>
</reference>
<evidence type="ECO:0000256" key="1">
    <source>
        <dbReference type="SAM" id="MobiDB-lite"/>
    </source>
</evidence>
<feature type="transmembrane region" description="Helical" evidence="2">
    <location>
        <begin position="841"/>
        <end position="862"/>
    </location>
</feature>
<dbReference type="Pfam" id="PF11915">
    <property type="entry name" value="DUF3433"/>
    <property type="match status" value="2"/>
</dbReference>
<organism evidence="3 4">
    <name type="scientific">Penicillium antarcticum</name>
    <dbReference type="NCBI Taxonomy" id="416450"/>
    <lineage>
        <taxon>Eukaryota</taxon>
        <taxon>Fungi</taxon>
        <taxon>Dikarya</taxon>
        <taxon>Ascomycota</taxon>
        <taxon>Pezizomycotina</taxon>
        <taxon>Eurotiomycetes</taxon>
        <taxon>Eurotiomycetidae</taxon>
        <taxon>Eurotiales</taxon>
        <taxon>Aspergillaceae</taxon>
        <taxon>Penicillium</taxon>
    </lineage>
</organism>
<dbReference type="STRING" id="416450.A0A1V6QBC3"/>
<dbReference type="EMBL" id="MDYN01000008">
    <property type="protein sequence ID" value="OQD86297.1"/>
    <property type="molecule type" value="Genomic_DNA"/>
</dbReference>
<keyword evidence="2" id="KW-0812">Transmembrane</keyword>
<name>A0A1V6QBC3_9EURO</name>
<feature type="transmembrane region" description="Helical" evidence="2">
    <location>
        <begin position="1013"/>
        <end position="1034"/>
    </location>
</feature>
<dbReference type="Proteomes" id="UP000191672">
    <property type="component" value="Unassembled WGS sequence"/>
</dbReference>
<evidence type="ECO:0000313" key="4">
    <source>
        <dbReference type="Proteomes" id="UP000191672"/>
    </source>
</evidence>
<gene>
    <name evidence="3" type="ORF">PENANT_c008G09188</name>
</gene>